<sequence>MATDKSEFRQLLQRYQEGNCTPEEVQRIEAWYRHLGAEQQFNLSPTEKEALMTTVWQRISRQTAPGTVPQVDLPGGWQSWPASVRWAAAAALVLGASLVGLQVSHMPTKWAALTNPAPSEKAEWQVYANTSAYETHVALPDGSAVTLAPASTLRYRRELRGGRREAYLAGAAFFDVFHDKNHPFSVFTDKVVTTVLGTSFRVQAYAGPSDVQVQVRTGAVRVSQRRTLAGAVAATVVVLPNQQAVYSAGGQQLRRELVAQPALLAPQSFVFEDRPVAEVLAALEKAYGVRIEYDAVAVRNCTLNLSLGNEPLFAKLDIICETLGATYEKAGDHLRFHSPTCLAE</sequence>
<dbReference type="PIRSF" id="PIRSF018266">
    <property type="entry name" value="FecR"/>
    <property type="match status" value="1"/>
</dbReference>
<dbReference type="EMBL" id="JBCEVZ010000026">
    <property type="protein sequence ID" value="MEL5994953.1"/>
    <property type="molecule type" value="Genomic_DNA"/>
</dbReference>
<evidence type="ECO:0000313" key="4">
    <source>
        <dbReference type="Proteomes" id="UP001479606"/>
    </source>
</evidence>
<proteinExistence type="predicted"/>
<dbReference type="InterPro" id="IPR006860">
    <property type="entry name" value="FecR"/>
</dbReference>
<evidence type="ECO:0000259" key="2">
    <source>
        <dbReference type="Pfam" id="PF16344"/>
    </source>
</evidence>
<dbReference type="Gene3D" id="2.60.120.1440">
    <property type="match status" value="1"/>
</dbReference>
<dbReference type="Pfam" id="PF16344">
    <property type="entry name" value="FecR_C"/>
    <property type="match status" value="1"/>
</dbReference>
<dbReference type="InterPro" id="IPR032508">
    <property type="entry name" value="FecR_C"/>
</dbReference>
<evidence type="ECO:0000313" key="3">
    <source>
        <dbReference type="EMBL" id="MEL5994953.1"/>
    </source>
</evidence>
<feature type="domain" description="FecR protein" evidence="1">
    <location>
        <begin position="134"/>
        <end position="221"/>
    </location>
</feature>
<dbReference type="PANTHER" id="PTHR30273:SF2">
    <property type="entry name" value="PROTEIN FECR"/>
    <property type="match status" value="1"/>
</dbReference>
<evidence type="ECO:0000259" key="1">
    <source>
        <dbReference type="Pfam" id="PF04773"/>
    </source>
</evidence>
<protein>
    <submittedName>
        <fullName evidence="3">FecR domain-containing protein</fullName>
    </submittedName>
</protein>
<dbReference type="RefSeq" id="WP_342298411.1">
    <property type="nucleotide sequence ID" value="NZ_JBCEVZ010000026.1"/>
</dbReference>
<gene>
    <name evidence="3" type="ORF">AAFH49_12100</name>
</gene>
<comment type="caution">
    <text evidence="3">The sequence shown here is derived from an EMBL/GenBank/DDBJ whole genome shotgun (WGS) entry which is preliminary data.</text>
</comment>
<dbReference type="Proteomes" id="UP001479606">
    <property type="component" value="Unassembled WGS sequence"/>
</dbReference>
<dbReference type="PANTHER" id="PTHR30273">
    <property type="entry name" value="PERIPLASMIC SIGNAL SENSOR AND SIGMA FACTOR ACTIVATOR FECR-RELATED"/>
    <property type="match status" value="1"/>
</dbReference>
<reference evidence="3 4" key="1">
    <citation type="journal article" date="2018" name="Arch. Microbiol.">
        <title>Hymenobacter segetis sp. nov., isolated from soil.</title>
        <authorList>
            <person name="Ten L.N."/>
            <person name="Lim S.J."/>
            <person name="Kim B.O."/>
            <person name="Kang I.K."/>
            <person name="Jung H.Y."/>
        </authorList>
    </citation>
    <scope>NUCLEOTIDE SEQUENCE [LARGE SCALE GENOMIC DNA]</scope>
    <source>
        <strain evidence="3 4">S7-3-11</strain>
    </source>
</reference>
<dbReference type="Gene3D" id="3.55.50.30">
    <property type="match status" value="1"/>
</dbReference>
<name>A0ABU9LZ72_9BACT</name>
<keyword evidence="4" id="KW-1185">Reference proteome</keyword>
<dbReference type="InterPro" id="IPR012373">
    <property type="entry name" value="Ferrdict_sens_TM"/>
</dbReference>
<accession>A0ABU9LZ72</accession>
<feature type="domain" description="Protein FecR C-terminal" evidence="2">
    <location>
        <begin position="269"/>
        <end position="332"/>
    </location>
</feature>
<organism evidence="3 4">
    <name type="scientific">Hymenobacter segetis</name>
    <dbReference type="NCBI Taxonomy" id="2025509"/>
    <lineage>
        <taxon>Bacteria</taxon>
        <taxon>Pseudomonadati</taxon>
        <taxon>Bacteroidota</taxon>
        <taxon>Cytophagia</taxon>
        <taxon>Cytophagales</taxon>
        <taxon>Hymenobacteraceae</taxon>
        <taxon>Hymenobacter</taxon>
    </lineage>
</organism>
<dbReference type="Pfam" id="PF04773">
    <property type="entry name" value="FecR"/>
    <property type="match status" value="1"/>
</dbReference>